<protein>
    <submittedName>
        <fullName evidence="1">Uncharacterized protein</fullName>
    </submittedName>
</protein>
<accession>B1TC97</accession>
<dbReference type="Proteomes" id="UP000004814">
    <property type="component" value="Unassembled WGS sequence"/>
</dbReference>
<sequence length="417" mass="47256">MPFGKQSLYVLDHRCPPAEHRRTVVPRPIVQHPHLDVVRVEPCPVVEHHVHAQRIVGGLGVTARRGTRDHVLEPMNDPRQYDLRRQDLVRTTAVSLDHIEAFYSETKRDIGIGGEMRCVAQQFVGTTQHHRHAFGMSGKIASYKHGGQCADLLSQRRKGCPFRNEAIPKIRAQAYGDQPRERVSQPPLQSCTMLPIPVRTREVAFPKHDTGQQIAQEVTGVATLPSRGIPLRAGCTNHALQQRLTIRDDLPAGLARARQVNAAEHHVRRRRLAIGGHAIEHPFDQVGQRVHECRKRLRQHRKTATTIHIGFVAKQTAYAIGKTRCQQVQFRPDRGLRPPRRVGRHCHSPYLRTPRLPERCKIVGEAGKPVYFRDDQPDGKSGSELGLHLLETCPQYTALGRAYVKVRMRQRGDIDRQ</sequence>
<name>B1TC97_9BURK</name>
<comment type="caution">
    <text evidence="1">The sequence shown here is derived from an EMBL/GenBank/DDBJ whole genome shotgun (WGS) entry which is preliminary data.</text>
</comment>
<dbReference type="EMBL" id="ABLK01000247">
    <property type="protein sequence ID" value="EDT38805.1"/>
    <property type="molecule type" value="Genomic_DNA"/>
</dbReference>
<evidence type="ECO:0000313" key="1">
    <source>
        <dbReference type="EMBL" id="EDT38805.1"/>
    </source>
</evidence>
<organism evidence="1 2">
    <name type="scientific">Burkholderia ambifaria MEX-5</name>
    <dbReference type="NCBI Taxonomy" id="396597"/>
    <lineage>
        <taxon>Bacteria</taxon>
        <taxon>Pseudomonadati</taxon>
        <taxon>Pseudomonadota</taxon>
        <taxon>Betaproteobacteria</taxon>
        <taxon>Burkholderiales</taxon>
        <taxon>Burkholderiaceae</taxon>
        <taxon>Burkholderia</taxon>
        <taxon>Burkholderia cepacia complex</taxon>
    </lineage>
</organism>
<reference evidence="1 2" key="1">
    <citation type="submission" date="2008-03" db="EMBL/GenBank/DDBJ databases">
        <title>Sequencing of the draft genome and assembly of Burkholderia ambifaria MEX-5.</title>
        <authorList>
            <consortium name="US DOE Joint Genome Institute (JGI-PGF)"/>
            <person name="Copeland A."/>
            <person name="Lucas S."/>
            <person name="Lapidus A."/>
            <person name="Glavina del Rio T."/>
            <person name="Dalin E."/>
            <person name="Tice H."/>
            <person name="Bruce D."/>
            <person name="Goodwin L."/>
            <person name="Pitluck S."/>
            <person name="Larimer F."/>
            <person name="Land M.L."/>
            <person name="Hauser L."/>
            <person name="Tiedje J."/>
            <person name="Richardson P."/>
        </authorList>
    </citation>
    <scope>NUCLEOTIDE SEQUENCE [LARGE SCALE GENOMIC DNA]</scope>
    <source>
        <strain evidence="1 2">MEX-5</strain>
    </source>
</reference>
<dbReference type="AlphaFoldDB" id="B1TC97"/>
<gene>
    <name evidence="1" type="ORF">BamMEX5DRAFT_5413</name>
</gene>
<evidence type="ECO:0000313" key="2">
    <source>
        <dbReference type="Proteomes" id="UP000004814"/>
    </source>
</evidence>
<proteinExistence type="predicted"/>